<dbReference type="EMBL" id="LVVK01000007">
    <property type="protein sequence ID" value="OPB44314.1"/>
    <property type="molecule type" value="Genomic_DNA"/>
</dbReference>
<gene>
    <name evidence="4" type="ORF">A0O28_0026320</name>
</gene>
<feature type="domain" description="Nephrocystin 3-like N-terminal" evidence="3">
    <location>
        <begin position="9"/>
        <end position="72"/>
    </location>
</feature>
<feature type="domain" description="GPI inositol-deacylase winged helix" evidence="2">
    <location>
        <begin position="186"/>
        <end position="278"/>
    </location>
</feature>
<evidence type="ECO:0000313" key="5">
    <source>
        <dbReference type="Proteomes" id="UP000191004"/>
    </source>
</evidence>
<keyword evidence="1" id="KW-0677">Repeat</keyword>
<evidence type="ECO:0000259" key="2">
    <source>
        <dbReference type="Pfam" id="PF22939"/>
    </source>
</evidence>
<organism evidence="4 5">
    <name type="scientific">Trichoderma guizhouense</name>
    <dbReference type="NCBI Taxonomy" id="1491466"/>
    <lineage>
        <taxon>Eukaryota</taxon>
        <taxon>Fungi</taxon>
        <taxon>Dikarya</taxon>
        <taxon>Ascomycota</taxon>
        <taxon>Pezizomycotina</taxon>
        <taxon>Sordariomycetes</taxon>
        <taxon>Hypocreomycetidae</taxon>
        <taxon>Hypocreales</taxon>
        <taxon>Hypocreaceae</taxon>
        <taxon>Trichoderma</taxon>
    </lineage>
</organism>
<dbReference type="Pfam" id="PF24883">
    <property type="entry name" value="NPHP3_N"/>
    <property type="match status" value="1"/>
</dbReference>
<dbReference type="PANTHER" id="PTHR10039:SF15">
    <property type="entry name" value="NACHT DOMAIN-CONTAINING PROTEIN"/>
    <property type="match status" value="1"/>
</dbReference>
<dbReference type="InterPro" id="IPR054471">
    <property type="entry name" value="GPIID_WHD"/>
</dbReference>
<name>A0A1T3CTA0_9HYPO</name>
<evidence type="ECO:0000259" key="3">
    <source>
        <dbReference type="Pfam" id="PF24883"/>
    </source>
</evidence>
<sequence length="391" mass="44826">MKAFHKKHAAISTRPSLDDISVALQSVASIYSKVFIAIDALDECQPTERSLFLSVLFNLQSKAEVNVFATSRPILEIEKLFNGCQSIDIVASPDDIYKYVDGHISQLPDFVRHNPDLLEQIKVEVSASVQGMFLLAQLYLGSLEDKISPKEMRQALERIKLQGQKDSKFEILHDAYDDTVERIKSQKNGFRRLAEKTLYWISYAKRQLKTTELQHALAVDLEIDTGNIPREFDDESKPGIDLIVSVCCGLVTPDQDTADEEGRVIRLVHYTTQEYLIQIREEWFPEAEKRMDDVCTVYLSFDVFEYAMDLWKSRKQHEFLEVLQSSPLYAYSSINLGRHVRDSNSSRHIMPEFPTNDNRIQLTLRAILHLGFGTFLELLPETEDPTALFLT</sequence>
<dbReference type="AlphaFoldDB" id="A0A1T3CTA0"/>
<dbReference type="Proteomes" id="UP000191004">
    <property type="component" value="Unassembled WGS sequence"/>
</dbReference>
<proteinExistence type="predicted"/>
<dbReference type="Pfam" id="PF22939">
    <property type="entry name" value="WHD_GPIID"/>
    <property type="match status" value="1"/>
</dbReference>
<keyword evidence="5" id="KW-1185">Reference proteome</keyword>
<dbReference type="PANTHER" id="PTHR10039">
    <property type="entry name" value="AMELOGENIN"/>
    <property type="match status" value="1"/>
</dbReference>
<protein>
    <recommendedName>
        <fullName evidence="6">NACHT domain-containing protein</fullName>
    </recommendedName>
</protein>
<dbReference type="InterPro" id="IPR056884">
    <property type="entry name" value="NPHP3-like_N"/>
</dbReference>
<reference evidence="4 5" key="1">
    <citation type="submission" date="2016-04" db="EMBL/GenBank/DDBJ databases">
        <title>Multiple horizontal gene transfer events from other fungi enriched the ability of the initially mycotrophic fungus Trichoderma (Ascomycota) to feed on dead plant biomass.</title>
        <authorList>
            <person name="Atanasova L."/>
            <person name="Chenthamara K."/>
            <person name="Zhang J."/>
            <person name="Grujic M."/>
            <person name="Henrissat B."/>
            <person name="Kuo A."/>
            <person name="Aertz A."/>
            <person name="Salamov A."/>
            <person name="Lipzen A."/>
            <person name="Labutti K."/>
            <person name="Barry K."/>
            <person name="Miao Y."/>
            <person name="Rahimi M.J."/>
            <person name="Shen Q."/>
            <person name="Grigoriev I.V."/>
            <person name="Kubicek C.P."/>
            <person name="Druzhinina I.S."/>
        </authorList>
    </citation>
    <scope>NUCLEOTIDE SEQUENCE [LARGE SCALE GENOMIC DNA]</scope>
    <source>
        <strain evidence="4 5">NJAU 4742</strain>
    </source>
</reference>
<evidence type="ECO:0000256" key="1">
    <source>
        <dbReference type="ARBA" id="ARBA00022737"/>
    </source>
</evidence>
<accession>A0A1T3CTA0</accession>
<evidence type="ECO:0000313" key="4">
    <source>
        <dbReference type="EMBL" id="OPB44314.1"/>
    </source>
</evidence>
<comment type="caution">
    <text evidence="4">The sequence shown here is derived from an EMBL/GenBank/DDBJ whole genome shotgun (WGS) entry which is preliminary data.</text>
</comment>
<evidence type="ECO:0008006" key="6">
    <source>
        <dbReference type="Google" id="ProtNLM"/>
    </source>
</evidence>